<reference evidence="3" key="1">
    <citation type="submission" date="2023-05" db="EMBL/GenBank/DDBJ databases">
        <title>Nepenthes gracilis genome sequencing.</title>
        <authorList>
            <person name="Fukushima K."/>
        </authorList>
    </citation>
    <scope>NUCLEOTIDE SEQUENCE</scope>
    <source>
        <strain evidence="3">SING2019-196</strain>
    </source>
</reference>
<organism evidence="3 4">
    <name type="scientific">Nepenthes gracilis</name>
    <name type="common">Slender pitcher plant</name>
    <dbReference type="NCBI Taxonomy" id="150966"/>
    <lineage>
        <taxon>Eukaryota</taxon>
        <taxon>Viridiplantae</taxon>
        <taxon>Streptophyta</taxon>
        <taxon>Embryophyta</taxon>
        <taxon>Tracheophyta</taxon>
        <taxon>Spermatophyta</taxon>
        <taxon>Magnoliopsida</taxon>
        <taxon>eudicotyledons</taxon>
        <taxon>Gunneridae</taxon>
        <taxon>Pentapetalae</taxon>
        <taxon>Caryophyllales</taxon>
        <taxon>Nepenthaceae</taxon>
        <taxon>Nepenthes</taxon>
    </lineage>
</organism>
<gene>
    <name evidence="3" type="ORF">Nepgr_031830</name>
</gene>
<protein>
    <recommendedName>
        <fullName evidence="2">EDR1/CTR1/ARMC3-like peptidase-like domain-containing protein</fullName>
    </recommendedName>
</protein>
<dbReference type="EMBL" id="BSYO01000037">
    <property type="protein sequence ID" value="GMH29987.1"/>
    <property type="molecule type" value="Genomic_DNA"/>
</dbReference>
<proteinExistence type="predicted"/>
<dbReference type="Pfam" id="PF14381">
    <property type="entry name" value="EDR1_CTR1_ARMC3_pept"/>
    <property type="match status" value="1"/>
</dbReference>
<evidence type="ECO:0000313" key="3">
    <source>
        <dbReference type="EMBL" id="GMH29987.1"/>
    </source>
</evidence>
<dbReference type="Proteomes" id="UP001279734">
    <property type="component" value="Unassembled WGS sequence"/>
</dbReference>
<evidence type="ECO:0000256" key="1">
    <source>
        <dbReference type="SAM" id="MobiDB-lite"/>
    </source>
</evidence>
<feature type="region of interest" description="Disordered" evidence="1">
    <location>
        <begin position="200"/>
        <end position="230"/>
    </location>
</feature>
<name>A0AAD3TJJ2_NEPGR</name>
<keyword evidence="4" id="KW-1185">Reference proteome</keyword>
<accession>A0AAD3TJJ2</accession>
<comment type="caution">
    <text evidence="3">The sequence shown here is derived from an EMBL/GenBank/DDBJ whole genome shotgun (WGS) entry which is preliminary data.</text>
</comment>
<evidence type="ECO:0000259" key="2">
    <source>
        <dbReference type="Pfam" id="PF14381"/>
    </source>
</evidence>
<evidence type="ECO:0000313" key="4">
    <source>
        <dbReference type="Proteomes" id="UP001279734"/>
    </source>
</evidence>
<dbReference type="InterPro" id="IPR055164">
    <property type="entry name" value="EDR1/CTR1/ARMC3-like_pept-like"/>
</dbReference>
<dbReference type="AlphaFoldDB" id="A0AAD3TJJ2"/>
<sequence>MDHRTDSSLKEWQNRTHRGSAAPIGKGEFVLVWEECSDDLKDCLGSIVLPIGSLSIGLYRHCAWLFKVMVDTIDLPCRIARRCKYYHKDNAISCLVWFELGRGFLVDLMGNSGCLSKPDSLLNGPPSISISSPLRFPLFRLVKLAILFRSLAKQYFLDCQSLNIVFENASTGNVVNEEEVEASMFQKQLDMNMMLPNRNNQGSYSIMKDKPSQLPMPSKANQPTRHEKDL</sequence>
<feature type="domain" description="EDR1/CTR1/ARMC3-like peptidase-like" evidence="2">
    <location>
        <begin position="26"/>
        <end position="115"/>
    </location>
</feature>